<dbReference type="EMBL" id="JAINUF010000007">
    <property type="protein sequence ID" value="KAJ8354803.1"/>
    <property type="molecule type" value="Genomic_DNA"/>
</dbReference>
<feature type="compositionally biased region" description="Pro residues" evidence="1">
    <location>
        <begin position="165"/>
        <end position="174"/>
    </location>
</feature>
<feature type="compositionally biased region" description="Polar residues" evidence="1">
    <location>
        <begin position="78"/>
        <end position="88"/>
    </location>
</feature>
<dbReference type="OrthoDB" id="8964711at2759"/>
<sequence>MGLHQEPRAAIVPARCYDATPSTKWSPLRVPPPVPSGAGTHFRFPSTPSDVLLPRTRTCAAPGVFSAVARRMAPGSVSDCSDGTSVNSEIEEGGGGAGEERAGERGPGRRRGAAAPAEEAAAADSGASCTRASRTTPCSACMGRPPNASHHPPRAPPAHRVHPDPLSPFPVSPLPGPGGAGLLAPPLSPALSMTPSSHLPYTPSPTLSPMLGSHFSFNPEEMKRYLQAHTQSVYNYHLSPRAFLHYPNIIIPQPQRLDKGPRPVRRRARRPQQPPPRRCPTATATPTRCTTRCTWATSRPTSRPSSSSCSRRPWDAGQQRDGQQGRAGSSSSGSLSSTSGLGSSVSFGSDLSSASGSGLVSNSSSSGSLNSAGLPKIKVEPISDIESEEEVEVTDISDEDGDEREEFELFSSPPPAGPAAQRRRTGGPSPGRRRPGRGRVQGARPSPAGPAALLRRPRRALPRAPSPEERARGARRRPGDGPPRRPPAPAAPSASR</sequence>
<dbReference type="AlphaFoldDB" id="A0A9Q1FB86"/>
<accession>A0A9Q1FB86</accession>
<gene>
    <name evidence="2" type="ORF">SKAU_G00223700</name>
</gene>
<feature type="region of interest" description="Disordered" evidence="1">
    <location>
        <begin position="253"/>
        <end position="496"/>
    </location>
</feature>
<feature type="compositionally biased region" description="Polar residues" evidence="1">
    <location>
        <begin position="127"/>
        <end position="138"/>
    </location>
</feature>
<feature type="compositionally biased region" description="Acidic residues" evidence="1">
    <location>
        <begin position="383"/>
        <end position="408"/>
    </location>
</feature>
<feature type="region of interest" description="Disordered" evidence="1">
    <location>
        <begin position="74"/>
        <end position="174"/>
    </location>
</feature>
<evidence type="ECO:0000313" key="3">
    <source>
        <dbReference type="Proteomes" id="UP001152622"/>
    </source>
</evidence>
<name>A0A9Q1FB86_SYNKA</name>
<feature type="compositionally biased region" description="Low complexity" evidence="1">
    <location>
        <begin position="279"/>
        <end position="382"/>
    </location>
</feature>
<reference evidence="2" key="1">
    <citation type="journal article" date="2023" name="Science">
        <title>Genome structures resolve the early diversification of teleost fishes.</title>
        <authorList>
            <person name="Parey E."/>
            <person name="Louis A."/>
            <person name="Montfort J."/>
            <person name="Bouchez O."/>
            <person name="Roques C."/>
            <person name="Iampietro C."/>
            <person name="Lluch J."/>
            <person name="Castinel A."/>
            <person name="Donnadieu C."/>
            <person name="Desvignes T."/>
            <person name="Floi Bucao C."/>
            <person name="Jouanno E."/>
            <person name="Wen M."/>
            <person name="Mejri S."/>
            <person name="Dirks R."/>
            <person name="Jansen H."/>
            <person name="Henkel C."/>
            <person name="Chen W.J."/>
            <person name="Zahm M."/>
            <person name="Cabau C."/>
            <person name="Klopp C."/>
            <person name="Thompson A.W."/>
            <person name="Robinson-Rechavi M."/>
            <person name="Braasch I."/>
            <person name="Lecointre G."/>
            <person name="Bobe J."/>
            <person name="Postlethwait J.H."/>
            <person name="Berthelot C."/>
            <person name="Roest Crollius H."/>
            <person name="Guiguen Y."/>
        </authorList>
    </citation>
    <scope>NUCLEOTIDE SEQUENCE</scope>
    <source>
        <strain evidence="2">WJC10195</strain>
    </source>
</reference>
<feature type="compositionally biased region" description="Basic residues" evidence="1">
    <location>
        <begin position="421"/>
        <end position="437"/>
    </location>
</feature>
<feature type="compositionally biased region" description="Low complexity" evidence="1">
    <location>
        <begin position="113"/>
        <end position="123"/>
    </location>
</feature>
<proteinExistence type="predicted"/>
<feature type="compositionally biased region" description="Basic and acidic residues" evidence="1">
    <location>
        <begin position="98"/>
        <end position="107"/>
    </location>
</feature>
<keyword evidence="3" id="KW-1185">Reference proteome</keyword>
<dbReference type="Proteomes" id="UP001152622">
    <property type="component" value="Chromosome 7"/>
</dbReference>
<comment type="caution">
    <text evidence="2">The sequence shown here is derived from an EMBL/GenBank/DDBJ whole genome shotgun (WGS) entry which is preliminary data.</text>
</comment>
<evidence type="ECO:0000256" key="1">
    <source>
        <dbReference type="SAM" id="MobiDB-lite"/>
    </source>
</evidence>
<feature type="compositionally biased region" description="Basic residues" evidence="1">
    <location>
        <begin position="151"/>
        <end position="160"/>
    </location>
</feature>
<evidence type="ECO:0000313" key="2">
    <source>
        <dbReference type="EMBL" id="KAJ8354803.1"/>
    </source>
</evidence>
<feature type="compositionally biased region" description="Basic and acidic residues" evidence="1">
    <location>
        <begin position="466"/>
        <end position="483"/>
    </location>
</feature>
<organism evidence="2 3">
    <name type="scientific">Synaphobranchus kaupii</name>
    <name type="common">Kaup's arrowtooth eel</name>
    <dbReference type="NCBI Taxonomy" id="118154"/>
    <lineage>
        <taxon>Eukaryota</taxon>
        <taxon>Metazoa</taxon>
        <taxon>Chordata</taxon>
        <taxon>Craniata</taxon>
        <taxon>Vertebrata</taxon>
        <taxon>Euteleostomi</taxon>
        <taxon>Actinopterygii</taxon>
        <taxon>Neopterygii</taxon>
        <taxon>Teleostei</taxon>
        <taxon>Anguilliformes</taxon>
        <taxon>Synaphobranchidae</taxon>
        <taxon>Synaphobranchus</taxon>
    </lineage>
</organism>
<feature type="compositionally biased region" description="Low complexity" evidence="1">
    <location>
        <begin position="438"/>
        <end position="454"/>
    </location>
</feature>
<protein>
    <submittedName>
        <fullName evidence="2">Uncharacterized protein</fullName>
    </submittedName>
</protein>